<evidence type="ECO:0000313" key="9">
    <source>
        <dbReference type="Proteomes" id="UP000695562"/>
    </source>
</evidence>
<dbReference type="InterPro" id="IPR027417">
    <property type="entry name" value="P-loop_NTPase"/>
</dbReference>
<dbReference type="InterPro" id="IPR016024">
    <property type="entry name" value="ARM-type_fold"/>
</dbReference>
<evidence type="ECO:0000256" key="2">
    <source>
        <dbReference type="ARBA" id="ARBA00022801"/>
    </source>
</evidence>
<dbReference type="SUPFAM" id="SSF52540">
    <property type="entry name" value="P-loop containing nucleoside triphosphate hydrolases"/>
    <property type="match status" value="1"/>
</dbReference>
<dbReference type="OrthoDB" id="272672at2759"/>
<dbReference type="Gene3D" id="3.30.1220.10">
    <property type="entry name" value="CobW-like, C-terminal domain"/>
    <property type="match status" value="1"/>
</dbReference>
<comment type="similarity">
    <text evidence="4">Belongs to the SIMIBI class G3E GTPase family. ZNG1 subfamily.</text>
</comment>
<feature type="compositionally biased region" description="Polar residues" evidence="6">
    <location>
        <begin position="1"/>
        <end position="10"/>
    </location>
</feature>
<dbReference type="GO" id="GO:0016787">
    <property type="term" value="F:hydrolase activity"/>
    <property type="evidence" value="ECO:0007669"/>
    <property type="project" value="UniProtKB-KW"/>
</dbReference>
<dbReference type="PANTHER" id="PTHR43603">
    <property type="entry name" value="COBW DOMAIN-CONTAINING PROTEIN DDB_G0274527"/>
    <property type="match status" value="1"/>
</dbReference>
<proteinExistence type="inferred from homology"/>
<evidence type="ECO:0000256" key="3">
    <source>
        <dbReference type="ARBA" id="ARBA00023186"/>
    </source>
</evidence>
<keyword evidence="1" id="KW-0547">Nucleotide-binding</keyword>
<protein>
    <recommendedName>
        <fullName evidence="7">CobW C-terminal domain-containing protein</fullName>
    </recommendedName>
</protein>
<feature type="domain" description="CobW C-terminal" evidence="7">
    <location>
        <begin position="304"/>
        <end position="421"/>
    </location>
</feature>
<dbReference type="SUPFAM" id="SSF48371">
    <property type="entry name" value="ARM repeat"/>
    <property type="match status" value="1"/>
</dbReference>
<reference evidence="8" key="1">
    <citation type="submission" date="2020-01" db="EMBL/GenBank/DDBJ databases">
        <title>Development of genomics and gene disruption for Polysphondylium violaceum indicates a role for the polyketide synthase stlB in stalk morphogenesis.</title>
        <authorList>
            <person name="Narita B."/>
            <person name="Kawabe Y."/>
            <person name="Kin K."/>
            <person name="Saito T."/>
            <person name="Gibbs R."/>
            <person name="Kuspa A."/>
            <person name="Muzny D."/>
            <person name="Queller D."/>
            <person name="Richards S."/>
            <person name="Strassman J."/>
            <person name="Sucgang R."/>
            <person name="Worley K."/>
            <person name="Schaap P."/>
        </authorList>
    </citation>
    <scope>NUCLEOTIDE SEQUENCE</scope>
    <source>
        <strain evidence="8">QSvi11</strain>
    </source>
</reference>
<dbReference type="InterPro" id="IPR036627">
    <property type="entry name" value="CobW-likC_sf"/>
</dbReference>
<feature type="compositionally biased region" description="Acidic residues" evidence="6">
    <location>
        <begin position="446"/>
        <end position="488"/>
    </location>
</feature>
<evidence type="ECO:0000256" key="6">
    <source>
        <dbReference type="SAM" id="MobiDB-lite"/>
    </source>
</evidence>
<keyword evidence="3" id="KW-0143">Chaperone</keyword>
<feature type="region of interest" description="Disordered" evidence="6">
    <location>
        <begin position="446"/>
        <end position="518"/>
    </location>
</feature>
<feature type="compositionally biased region" description="Basic residues" evidence="6">
    <location>
        <begin position="497"/>
        <end position="512"/>
    </location>
</feature>
<dbReference type="GO" id="GO:0000166">
    <property type="term" value="F:nucleotide binding"/>
    <property type="evidence" value="ECO:0007669"/>
    <property type="project" value="UniProtKB-KW"/>
</dbReference>
<name>A0A8J4V0Q3_9MYCE</name>
<dbReference type="CDD" id="cd03112">
    <property type="entry name" value="CobW-like"/>
    <property type="match status" value="1"/>
</dbReference>
<dbReference type="SMART" id="SM00833">
    <property type="entry name" value="CobW_C"/>
    <property type="match status" value="1"/>
</dbReference>
<dbReference type="InterPro" id="IPR003495">
    <property type="entry name" value="CobW/HypB/UreG_nucleotide-bd"/>
</dbReference>
<comment type="catalytic activity">
    <reaction evidence="5">
        <text>GTP + H2O = GDP + phosphate + H(+)</text>
        <dbReference type="Rhea" id="RHEA:19669"/>
        <dbReference type="ChEBI" id="CHEBI:15377"/>
        <dbReference type="ChEBI" id="CHEBI:15378"/>
        <dbReference type="ChEBI" id="CHEBI:37565"/>
        <dbReference type="ChEBI" id="CHEBI:43474"/>
        <dbReference type="ChEBI" id="CHEBI:58189"/>
    </reaction>
    <physiologicalReaction direction="left-to-right" evidence="5">
        <dbReference type="Rhea" id="RHEA:19670"/>
    </physiologicalReaction>
</comment>
<evidence type="ECO:0000256" key="1">
    <source>
        <dbReference type="ARBA" id="ARBA00022741"/>
    </source>
</evidence>
<comment type="caution">
    <text evidence="8">The sequence shown here is derived from an EMBL/GenBank/DDBJ whole genome shotgun (WGS) entry which is preliminary data.</text>
</comment>
<keyword evidence="2" id="KW-0378">Hydrolase</keyword>
<dbReference type="EMBL" id="AJWJ01000073">
    <property type="protein sequence ID" value="KAF2076080.1"/>
    <property type="molecule type" value="Genomic_DNA"/>
</dbReference>
<evidence type="ECO:0000256" key="5">
    <source>
        <dbReference type="ARBA" id="ARBA00049117"/>
    </source>
</evidence>
<evidence type="ECO:0000259" key="7">
    <source>
        <dbReference type="SMART" id="SM00833"/>
    </source>
</evidence>
<organism evidence="8 9">
    <name type="scientific">Polysphondylium violaceum</name>
    <dbReference type="NCBI Taxonomy" id="133409"/>
    <lineage>
        <taxon>Eukaryota</taxon>
        <taxon>Amoebozoa</taxon>
        <taxon>Evosea</taxon>
        <taxon>Eumycetozoa</taxon>
        <taxon>Dictyostelia</taxon>
        <taxon>Dictyosteliales</taxon>
        <taxon>Dictyosteliaceae</taxon>
        <taxon>Polysphondylium</taxon>
    </lineage>
</organism>
<dbReference type="Pfam" id="PF02492">
    <property type="entry name" value="cobW"/>
    <property type="match status" value="1"/>
</dbReference>
<dbReference type="AlphaFoldDB" id="A0A8J4V0Q3"/>
<gene>
    <name evidence="8" type="ORF">CYY_002594</name>
</gene>
<feature type="region of interest" description="Disordered" evidence="6">
    <location>
        <begin position="1"/>
        <end position="21"/>
    </location>
</feature>
<accession>A0A8J4V0Q3</accession>
<evidence type="ECO:0000313" key="8">
    <source>
        <dbReference type="EMBL" id="KAF2076080.1"/>
    </source>
</evidence>
<dbReference type="InterPro" id="IPR051927">
    <property type="entry name" value="Zn_Chap_cDPG_Synth"/>
</dbReference>
<dbReference type="InterPro" id="IPR011629">
    <property type="entry name" value="CobW-like_C"/>
</dbReference>
<dbReference type="PANTHER" id="PTHR43603:SF1">
    <property type="entry name" value="ZINC-REGULATED GTPASE METALLOPROTEIN ACTIVATOR 1"/>
    <property type="match status" value="1"/>
</dbReference>
<evidence type="ECO:0000256" key="4">
    <source>
        <dbReference type="ARBA" id="ARBA00034320"/>
    </source>
</evidence>
<keyword evidence="9" id="KW-1185">Reference proteome</keyword>
<dbReference type="Gene3D" id="3.40.50.300">
    <property type="entry name" value="P-loop containing nucleotide triphosphate hydrolases"/>
    <property type="match status" value="1"/>
</dbReference>
<dbReference type="Proteomes" id="UP000695562">
    <property type="component" value="Unassembled WGS sequence"/>
</dbReference>
<dbReference type="Pfam" id="PF07683">
    <property type="entry name" value="CobW_C"/>
    <property type="match status" value="1"/>
</dbReference>
<sequence>MSKNNISMSNKGKGKVIKQTTSQIQRSKNLKLAKAIRNVRARHVRKLPVTVLSGFLGSGKTTLLNYILNNQDGMKVAVIVNDMSEVNVDARLVKSDFSISRTTPKEKTVEKMIELSNGCVCCTLREDLLVEVAKLAKEGRFDYLLIEGSGISEPLPIAETFTFDGEEGMNLHHMTRLDTMVTVVDCSTWLKEYNSGKSLKDKDMGATDTDERTIVDLLIDQVEFANVVILNKIDKASPQDINIMEGLIRHINPDAKILRSEYSKVPLTEILNTKLFNFKKASEHPGWLQEARGAHIPETIEYGISNFTYRARRPMHPGRLDDLIAKGATVFAKVLRSKGFMWVATTPELIGLWNLAGTALSLTNAGYWLASLKKFEYPDKETVKMIKKSWQEPYGDCRQEIVFIGCEMDQSLIEKELNDCLLTDEELKLGKDVWATWEDPIALDEEVEIEVDDEDDEDDDDDDDDEDDEETTVEEEDDDNEMDQEQDEQNEKELIIKTKHNHNHNHNHKKPSISKDIK</sequence>